<keyword evidence="2 10" id="KW-0732">Signal</keyword>
<dbReference type="SUPFAM" id="SSF56601">
    <property type="entry name" value="beta-lactamase/transpeptidase-like"/>
    <property type="match status" value="1"/>
</dbReference>
<evidence type="ECO:0000259" key="11">
    <source>
        <dbReference type="Pfam" id="PF00768"/>
    </source>
</evidence>
<dbReference type="GO" id="GO:0009002">
    <property type="term" value="F:serine-type D-Ala-D-Ala carboxypeptidase activity"/>
    <property type="evidence" value="ECO:0007669"/>
    <property type="project" value="InterPro"/>
</dbReference>
<dbReference type="PANTHER" id="PTHR21581">
    <property type="entry name" value="D-ALANYL-D-ALANINE CARBOXYPEPTIDASE"/>
    <property type="match status" value="1"/>
</dbReference>
<organism evidence="12 13">
    <name type="scientific">Tectimicrobiota bacterium</name>
    <dbReference type="NCBI Taxonomy" id="2528274"/>
    <lineage>
        <taxon>Bacteria</taxon>
        <taxon>Pseudomonadati</taxon>
        <taxon>Nitrospinota/Tectimicrobiota group</taxon>
        <taxon>Candidatus Tectimicrobiota</taxon>
    </lineage>
</organism>
<feature type="active site" description="Proton acceptor" evidence="7">
    <location>
        <position position="68"/>
    </location>
</feature>
<reference evidence="12" key="1">
    <citation type="submission" date="2020-07" db="EMBL/GenBank/DDBJ databases">
        <title>Huge and variable diversity of episymbiotic CPR bacteria and DPANN archaea in groundwater ecosystems.</title>
        <authorList>
            <person name="He C.Y."/>
            <person name="Keren R."/>
            <person name="Whittaker M."/>
            <person name="Farag I.F."/>
            <person name="Doudna J."/>
            <person name="Cate J.H.D."/>
            <person name="Banfield J.F."/>
        </authorList>
    </citation>
    <scope>NUCLEOTIDE SEQUENCE</scope>
    <source>
        <strain evidence="12">NC_groundwater_763_Ag_S-0.2um_68_21</strain>
    </source>
</reference>
<name>A0A932MN23_UNCTE</name>
<keyword evidence="6" id="KW-0961">Cell wall biogenesis/degradation</keyword>
<comment type="caution">
    <text evidence="12">The sequence shown here is derived from an EMBL/GenBank/DDBJ whole genome shotgun (WGS) entry which is preliminary data.</text>
</comment>
<dbReference type="PANTHER" id="PTHR21581:SF6">
    <property type="entry name" value="TRAFFICKING PROTEIN PARTICLE COMPLEX SUBUNIT 12"/>
    <property type="match status" value="1"/>
</dbReference>
<dbReference type="InterPro" id="IPR012338">
    <property type="entry name" value="Beta-lactam/transpept-like"/>
</dbReference>
<evidence type="ECO:0000256" key="7">
    <source>
        <dbReference type="PIRSR" id="PIRSR618044-1"/>
    </source>
</evidence>
<proteinExistence type="inferred from homology"/>
<evidence type="ECO:0000256" key="6">
    <source>
        <dbReference type="ARBA" id="ARBA00023316"/>
    </source>
</evidence>
<dbReference type="GO" id="GO:0006508">
    <property type="term" value="P:proteolysis"/>
    <property type="evidence" value="ECO:0007669"/>
    <property type="project" value="InterPro"/>
</dbReference>
<dbReference type="AlphaFoldDB" id="A0A932MN23"/>
<feature type="domain" description="Peptidase S11 D-alanyl-D-alanine carboxypeptidase A N-terminal" evidence="11">
    <location>
        <begin position="35"/>
        <end position="262"/>
    </location>
</feature>
<dbReference type="Pfam" id="PF00768">
    <property type="entry name" value="Peptidase_S11"/>
    <property type="match status" value="1"/>
</dbReference>
<evidence type="ECO:0000256" key="5">
    <source>
        <dbReference type="ARBA" id="ARBA00022984"/>
    </source>
</evidence>
<keyword evidence="3" id="KW-0378">Hydrolase</keyword>
<accession>A0A932MN23</accession>
<dbReference type="EMBL" id="JACPUR010000017">
    <property type="protein sequence ID" value="MBI3127318.1"/>
    <property type="molecule type" value="Genomic_DNA"/>
</dbReference>
<comment type="similarity">
    <text evidence="1 9">Belongs to the peptidase S11 family.</text>
</comment>
<evidence type="ECO:0000256" key="8">
    <source>
        <dbReference type="PIRSR" id="PIRSR618044-2"/>
    </source>
</evidence>
<dbReference type="Proteomes" id="UP000782312">
    <property type="component" value="Unassembled WGS sequence"/>
</dbReference>
<evidence type="ECO:0000313" key="12">
    <source>
        <dbReference type="EMBL" id="MBI3127318.1"/>
    </source>
</evidence>
<evidence type="ECO:0000256" key="1">
    <source>
        <dbReference type="ARBA" id="ARBA00007164"/>
    </source>
</evidence>
<evidence type="ECO:0000256" key="10">
    <source>
        <dbReference type="SAM" id="SignalP"/>
    </source>
</evidence>
<evidence type="ECO:0000256" key="3">
    <source>
        <dbReference type="ARBA" id="ARBA00022801"/>
    </source>
</evidence>
<gene>
    <name evidence="12" type="ORF">HYZ11_06915</name>
</gene>
<keyword evidence="12" id="KW-0121">Carboxypeptidase</keyword>
<dbReference type="PRINTS" id="PR00725">
    <property type="entry name" value="DADACBPTASE1"/>
</dbReference>
<feature type="chain" id="PRO_5037300185" evidence="10">
    <location>
        <begin position="21"/>
        <end position="348"/>
    </location>
</feature>
<dbReference type="GO" id="GO:0009252">
    <property type="term" value="P:peptidoglycan biosynthetic process"/>
    <property type="evidence" value="ECO:0007669"/>
    <property type="project" value="UniProtKB-KW"/>
</dbReference>
<dbReference type="GO" id="GO:0071555">
    <property type="term" value="P:cell wall organization"/>
    <property type="evidence" value="ECO:0007669"/>
    <property type="project" value="UniProtKB-KW"/>
</dbReference>
<dbReference type="Gene3D" id="3.40.710.10">
    <property type="entry name" value="DD-peptidase/beta-lactamase superfamily"/>
    <property type="match status" value="1"/>
</dbReference>
<keyword evidence="4" id="KW-0133">Cell shape</keyword>
<keyword evidence="12" id="KW-0645">Protease</keyword>
<evidence type="ECO:0000256" key="4">
    <source>
        <dbReference type="ARBA" id="ARBA00022960"/>
    </source>
</evidence>
<evidence type="ECO:0000313" key="13">
    <source>
        <dbReference type="Proteomes" id="UP000782312"/>
    </source>
</evidence>
<feature type="signal peptide" evidence="10">
    <location>
        <begin position="1"/>
        <end position="20"/>
    </location>
</feature>
<dbReference type="GO" id="GO:0008360">
    <property type="term" value="P:regulation of cell shape"/>
    <property type="evidence" value="ECO:0007669"/>
    <property type="project" value="UniProtKB-KW"/>
</dbReference>
<evidence type="ECO:0000256" key="9">
    <source>
        <dbReference type="RuleBase" id="RU004016"/>
    </source>
</evidence>
<feature type="active site" evidence="7">
    <location>
        <position position="125"/>
    </location>
</feature>
<feature type="binding site" evidence="8">
    <location>
        <position position="233"/>
    </location>
    <ligand>
        <name>substrate</name>
    </ligand>
</feature>
<feature type="active site" description="Acyl-ester intermediate" evidence="7">
    <location>
        <position position="65"/>
    </location>
</feature>
<sequence>MALALAGVLFLLPLTPLSRAEGASSRSKAPAREPRPTYRSAILIEADSGQILASHNPRLPVIPASIVKMMTAYIAFEHIRAKKAAMSDRVKISRAASRVGGHQVYLRPGEVFAFRDLLKAVMISSANDAAFAVAEHVASSEPAFVRLMNLRARQLGMADSRFVNVNGLPERNGRPSNLMSARDAALLARRLIREYPFVLEWTSTRTVPFRPGKFNLRNTNRLVGQFEGLDGLKTGFTPESGFSLVATAKRGKVRLISVGFGSPQSQSRFNDAKRILAWGFSNYSHIASKNNVRTILRPGLEGAALELAPEAFQLTFEGGDAKKAGADGRMDPFAEAFMAKETGVLQLR</sequence>
<dbReference type="InterPro" id="IPR001967">
    <property type="entry name" value="Peptidase_S11_N"/>
</dbReference>
<protein>
    <submittedName>
        <fullName evidence="12">D-alanyl-D-alanine carboxypeptidase</fullName>
    </submittedName>
</protein>
<keyword evidence="5" id="KW-0573">Peptidoglycan synthesis</keyword>
<evidence type="ECO:0000256" key="2">
    <source>
        <dbReference type="ARBA" id="ARBA00022729"/>
    </source>
</evidence>
<dbReference type="InterPro" id="IPR018044">
    <property type="entry name" value="Peptidase_S11"/>
</dbReference>